<organism evidence="3 4">
    <name type="scientific">Micromonospora chokoriensis</name>
    <dbReference type="NCBI Taxonomy" id="356851"/>
    <lineage>
        <taxon>Bacteria</taxon>
        <taxon>Bacillati</taxon>
        <taxon>Actinomycetota</taxon>
        <taxon>Actinomycetes</taxon>
        <taxon>Micromonosporales</taxon>
        <taxon>Micromonosporaceae</taxon>
        <taxon>Micromonospora</taxon>
    </lineage>
</organism>
<protein>
    <submittedName>
        <fullName evidence="3">X-X-X-Leu-X-X-Gly heptad repeat-containing protein</fullName>
    </submittedName>
</protein>
<keyword evidence="4" id="KW-1185">Reference proteome</keyword>
<keyword evidence="2" id="KW-1133">Transmembrane helix</keyword>
<name>A0A1C4ZCC9_9ACTN</name>
<dbReference type="EMBL" id="LT607409">
    <property type="protein sequence ID" value="SCF30630.1"/>
    <property type="molecule type" value="Genomic_DNA"/>
</dbReference>
<keyword evidence="2" id="KW-0812">Transmembrane</keyword>
<feature type="compositionally biased region" description="Low complexity" evidence="1">
    <location>
        <begin position="17"/>
        <end position="30"/>
    </location>
</feature>
<dbReference type="AlphaFoldDB" id="A0A1C4ZCC9"/>
<keyword evidence="2" id="KW-0472">Membrane</keyword>
<dbReference type="Pfam" id="PF12028">
    <property type="entry name" value="DUF3515"/>
    <property type="match status" value="1"/>
</dbReference>
<dbReference type="InterPro" id="IPR021903">
    <property type="entry name" value="DUF3515"/>
</dbReference>
<gene>
    <name evidence="3" type="ORF">GA0070612_6193</name>
</gene>
<evidence type="ECO:0000313" key="4">
    <source>
        <dbReference type="Proteomes" id="UP000198224"/>
    </source>
</evidence>
<sequence>MDEITTSSSALDDDGTGDAADGTRQAADGTRQAADGTRGPADGNREPADPAAAAPAGRDRTIRGAALLATLIALPVTLLVAVLAFTKLTPDTPAAAPSPSASSARVQSTTPVQMAAPALAARPATVCRALLSQLPASIRDLAQRPVTAGPEQNAAYGDPALTVACGGAEPTFPSTDEVWTVNRVCWHLAEQADAAVLSTVDRETLITVRIPRSYEQPLQWVPTISSTIVATVPSGGAIPSGCQR</sequence>
<proteinExistence type="predicted"/>
<dbReference type="Proteomes" id="UP000198224">
    <property type="component" value="Chromosome I"/>
</dbReference>
<reference evidence="4" key="1">
    <citation type="submission" date="2016-06" db="EMBL/GenBank/DDBJ databases">
        <authorList>
            <person name="Varghese N."/>
            <person name="Submissions Spin"/>
        </authorList>
    </citation>
    <scope>NUCLEOTIDE SEQUENCE [LARGE SCALE GENOMIC DNA]</scope>
    <source>
        <strain evidence="4">DSM 45160</strain>
    </source>
</reference>
<feature type="compositionally biased region" description="Low complexity" evidence="1">
    <location>
        <begin position="1"/>
        <end position="10"/>
    </location>
</feature>
<evidence type="ECO:0000256" key="2">
    <source>
        <dbReference type="SAM" id="Phobius"/>
    </source>
</evidence>
<feature type="transmembrane region" description="Helical" evidence="2">
    <location>
        <begin position="65"/>
        <end position="85"/>
    </location>
</feature>
<feature type="region of interest" description="Disordered" evidence="1">
    <location>
        <begin position="1"/>
        <end position="57"/>
    </location>
</feature>
<evidence type="ECO:0000313" key="3">
    <source>
        <dbReference type="EMBL" id="SCF30630.1"/>
    </source>
</evidence>
<evidence type="ECO:0000256" key="1">
    <source>
        <dbReference type="SAM" id="MobiDB-lite"/>
    </source>
</evidence>
<accession>A0A1C4ZCC9</accession>